<keyword evidence="9" id="KW-0902">Two-component regulatory system</keyword>
<organism evidence="15 16">
    <name type="scientific">Aciditerrimonas ferrireducens</name>
    <dbReference type="NCBI Taxonomy" id="667306"/>
    <lineage>
        <taxon>Bacteria</taxon>
        <taxon>Bacillati</taxon>
        <taxon>Actinomycetota</taxon>
        <taxon>Acidimicrobiia</taxon>
        <taxon>Acidimicrobiales</taxon>
        <taxon>Acidimicrobiaceae</taxon>
        <taxon>Aciditerrimonas</taxon>
    </lineage>
</organism>
<feature type="domain" description="Histidine kinase" evidence="13">
    <location>
        <begin position="285"/>
        <end position="521"/>
    </location>
</feature>
<evidence type="ECO:0000256" key="8">
    <source>
        <dbReference type="ARBA" id="ARBA00022989"/>
    </source>
</evidence>
<accession>A0ABV6C6I8</accession>
<evidence type="ECO:0000313" key="16">
    <source>
        <dbReference type="Proteomes" id="UP001589788"/>
    </source>
</evidence>
<dbReference type="SUPFAM" id="SSF158472">
    <property type="entry name" value="HAMP domain-like"/>
    <property type="match status" value="1"/>
</dbReference>
<evidence type="ECO:0000313" key="15">
    <source>
        <dbReference type="EMBL" id="MFC0082436.1"/>
    </source>
</evidence>
<keyword evidence="7 15" id="KW-0418">Kinase</keyword>
<protein>
    <recommendedName>
        <fullName evidence="3">histidine kinase</fullName>
        <ecNumber evidence="3">2.7.13.3</ecNumber>
    </recommendedName>
</protein>
<evidence type="ECO:0000256" key="2">
    <source>
        <dbReference type="ARBA" id="ARBA00004236"/>
    </source>
</evidence>
<evidence type="ECO:0000256" key="3">
    <source>
        <dbReference type="ARBA" id="ARBA00012438"/>
    </source>
</evidence>
<dbReference type="SMART" id="SM00388">
    <property type="entry name" value="HisKA"/>
    <property type="match status" value="1"/>
</dbReference>
<evidence type="ECO:0000256" key="6">
    <source>
        <dbReference type="ARBA" id="ARBA00022692"/>
    </source>
</evidence>
<evidence type="ECO:0000256" key="4">
    <source>
        <dbReference type="ARBA" id="ARBA00022553"/>
    </source>
</evidence>
<keyword evidence="5" id="KW-0808">Transferase</keyword>
<dbReference type="InterPro" id="IPR003594">
    <property type="entry name" value="HATPase_dom"/>
</dbReference>
<keyword evidence="16" id="KW-1185">Reference proteome</keyword>
<comment type="caution">
    <text evidence="15">The sequence shown here is derived from an EMBL/GenBank/DDBJ whole genome shotgun (WGS) entry which is preliminary data.</text>
</comment>
<dbReference type="EMBL" id="JBHLYQ010000102">
    <property type="protein sequence ID" value="MFC0082436.1"/>
    <property type="molecule type" value="Genomic_DNA"/>
</dbReference>
<keyword evidence="10 12" id="KW-0472">Membrane</keyword>
<dbReference type="Pfam" id="PF00672">
    <property type="entry name" value="HAMP"/>
    <property type="match status" value="1"/>
</dbReference>
<feature type="domain" description="HAMP" evidence="14">
    <location>
        <begin position="225"/>
        <end position="277"/>
    </location>
</feature>
<keyword evidence="4" id="KW-0597">Phosphoprotein</keyword>
<evidence type="ECO:0000259" key="13">
    <source>
        <dbReference type="PROSITE" id="PS50109"/>
    </source>
</evidence>
<dbReference type="SUPFAM" id="SSF55874">
    <property type="entry name" value="ATPase domain of HSP90 chaperone/DNA topoisomerase II/histidine kinase"/>
    <property type="match status" value="1"/>
</dbReference>
<dbReference type="Gene3D" id="3.30.565.10">
    <property type="entry name" value="Histidine kinase-like ATPase, C-terminal domain"/>
    <property type="match status" value="1"/>
</dbReference>
<dbReference type="PROSITE" id="PS50109">
    <property type="entry name" value="HIS_KIN"/>
    <property type="match status" value="1"/>
</dbReference>
<dbReference type="Pfam" id="PF00512">
    <property type="entry name" value="HisKA"/>
    <property type="match status" value="1"/>
</dbReference>
<feature type="region of interest" description="Disordered" evidence="11">
    <location>
        <begin position="414"/>
        <end position="438"/>
    </location>
</feature>
<evidence type="ECO:0000256" key="7">
    <source>
        <dbReference type="ARBA" id="ARBA00022777"/>
    </source>
</evidence>
<evidence type="ECO:0000256" key="12">
    <source>
        <dbReference type="SAM" id="Phobius"/>
    </source>
</evidence>
<dbReference type="InterPro" id="IPR003660">
    <property type="entry name" value="HAMP_dom"/>
</dbReference>
<dbReference type="CDD" id="cd00082">
    <property type="entry name" value="HisKA"/>
    <property type="match status" value="1"/>
</dbReference>
<dbReference type="PRINTS" id="PR00344">
    <property type="entry name" value="BCTRLSENSOR"/>
</dbReference>
<dbReference type="Gene3D" id="1.10.287.130">
    <property type="match status" value="1"/>
</dbReference>
<evidence type="ECO:0000256" key="1">
    <source>
        <dbReference type="ARBA" id="ARBA00000085"/>
    </source>
</evidence>
<sequence>MAAPVRAQGSRSESQPGAPGPGGDHPTRSDQPRRRARRRSGWPRPLRRLGLRARITVMFGLGALGLSAVMGIGTYLVARQFTLHQREAEAVRQTFVDASMVRSSLLVPDVDVVSLLESLDTSGSRSVIEFRGRWFSASVPVGEGSIPLAMRQLVLSGTAATELLRSGTEPTLAIGVPIPSVGAAYFELVSLGDVARSLQILALTLVGAAAVTTVAGAVVGRWASGRALGPLAAVSHAAEVIAGGQLDTRLAVAEDPDLRPLAASFNRMTDALKERIEREARFTSDVSHELRSPLTTLATSLDVLEAHAGDLGERGATALRLLADEVRHFQQMVEDLLEISRADTGTAQLAAEEVEVAELVDHLATAGGARGVPVSVDPAVARLRLWVDKRRIDRVVANLVTNAARYAGGARLLSASPGPGRPEQPGASGPGVEVEPAPTTTRGWVHLSVSDHGPEIEPAERHRIFERFYRGQAAGRRGAAEGTGLGLALVAEHVRLHGGRVWVEADPEGGNRFVVALPAAPAREEADDDRGSER</sequence>
<dbReference type="SUPFAM" id="SSF47384">
    <property type="entry name" value="Homodimeric domain of signal transducing histidine kinase"/>
    <property type="match status" value="1"/>
</dbReference>
<evidence type="ECO:0000259" key="14">
    <source>
        <dbReference type="PROSITE" id="PS50885"/>
    </source>
</evidence>
<dbReference type="RefSeq" id="WP_377790024.1">
    <property type="nucleotide sequence ID" value="NZ_JBHLYQ010000102.1"/>
</dbReference>
<dbReference type="InterPro" id="IPR003661">
    <property type="entry name" value="HisK_dim/P_dom"/>
</dbReference>
<dbReference type="InterPro" id="IPR036097">
    <property type="entry name" value="HisK_dim/P_sf"/>
</dbReference>
<dbReference type="InterPro" id="IPR036890">
    <property type="entry name" value="HATPase_C_sf"/>
</dbReference>
<evidence type="ECO:0000256" key="5">
    <source>
        <dbReference type="ARBA" id="ARBA00022679"/>
    </source>
</evidence>
<dbReference type="PANTHER" id="PTHR45436">
    <property type="entry name" value="SENSOR HISTIDINE KINASE YKOH"/>
    <property type="match status" value="1"/>
</dbReference>
<keyword evidence="8 12" id="KW-1133">Transmembrane helix</keyword>
<evidence type="ECO:0000256" key="11">
    <source>
        <dbReference type="SAM" id="MobiDB-lite"/>
    </source>
</evidence>
<dbReference type="Proteomes" id="UP001589788">
    <property type="component" value="Unassembled WGS sequence"/>
</dbReference>
<evidence type="ECO:0000256" key="9">
    <source>
        <dbReference type="ARBA" id="ARBA00023012"/>
    </source>
</evidence>
<dbReference type="SMART" id="SM00387">
    <property type="entry name" value="HATPase_c"/>
    <property type="match status" value="1"/>
</dbReference>
<dbReference type="Gene3D" id="6.10.340.10">
    <property type="match status" value="1"/>
</dbReference>
<dbReference type="Pfam" id="PF02518">
    <property type="entry name" value="HATPase_c"/>
    <property type="match status" value="1"/>
</dbReference>
<dbReference type="PROSITE" id="PS50885">
    <property type="entry name" value="HAMP"/>
    <property type="match status" value="1"/>
</dbReference>
<dbReference type="SMART" id="SM00304">
    <property type="entry name" value="HAMP"/>
    <property type="match status" value="2"/>
</dbReference>
<name>A0ABV6C6I8_9ACTN</name>
<feature type="region of interest" description="Disordered" evidence="11">
    <location>
        <begin position="1"/>
        <end position="42"/>
    </location>
</feature>
<dbReference type="InterPro" id="IPR050428">
    <property type="entry name" value="TCS_sensor_his_kinase"/>
</dbReference>
<evidence type="ECO:0000256" key="10">
    <source>
        <dbReference type="ARBA" id="ARBA00023136"/>
    </source>
</evidence>
<comment type="catalytic activity">
    <reaction evidence="1">
        <text>ATP + protein L-histidine = ADP + protein N-phospho-L-histidine.</text>
        <dbReference type="EC" id="2.7.13.3"/>
    </reaction>
</comment>
<reference evidence="15 16" key="1">
    <citation type="submission" date="2024-09" db="EMBL/GenBank/DDBJ databases">
        <authorList>
            <person name="Sun Q."/>
            <person name="Mori K."/>
        </authorList>
    </citation>
    <scope>NUCLEOTIDE SEQUENCE [LARGE SCALE GENOMIC DNA]</scope>
    <source>
        <strain evidence="15 16">JCM 15389</strain>
    </source>
</reference>
<dbReference type="EC" id="2.7.13.3" evidence="3"/>
<comment type="subcellular location">
    <subcellularLocation>
        <location evidence="2">Cell membrane</location>
    </subcellularLocation>
</comment>
<dbReference type="PANTHER" id="PTHR45436:SF5">
    <property type="entry name" value="SENSOR HISTIDINE KINASE TRCS"/>
    <property type="match status" value="1"/>
</dbReference>
<dbReference type="InterPro" id="IPR005467">
    <property type="entry name" value="His_kinase_dom"/>
</dbReference>
<dbReference type="CDD" id="cd00075">
    <property type="entry name" value="HATPase"/>
    <property type="match status" value="1"/>
</dbReference>
<feature type="transmembrane region" description="Helical" evidence="12">
    <location>
        <begin position="55"/>
        <end position="78"/>
    </location>
</feature>
<gene>
    <name evidence="15" type="ORF">ACFFRE_09860</name>
</gene>
<dbReference type="CDD" id="cd06225">
    <property type="entry name" value="HAMP"/>
    <property type="match status" value="1"/>
</dbReference>
<keyword evidence="6 12" id="KW-0812">Transmembrane</keyword>
<dbReference type="GO" id="GO:0016301">
    <property type="term" value="F:kinase activity"/>
    <property type="evidence" value="ECO:0007669"/>
    <property type="project" value="UniProtKB-KW"/>
</dbReference>
<proteinExistence type="predicted"/>
<dbReference type="InterPro" id="IPR004358">
    <property type="entry name" value="Sig_transdc_His_kin-like_C"/>
</dbReference>